<dbReference type="Gene3D" id="2.170.150.40">
    <property type="entry name" value="Domain of unknown function (DUF427)"/>
    <property type="match status" value="1"/>
</dbReference>
<evidence type="ECO:0000313" key="3">
    <source>
        <dbReference type="Proteomes" id="UP000037046"/>
    </source>
</evidence>
<organism evidence="2 3">
    <name type="scientific">Roseovarius tolerans</name>
    <dbReference type="NCBI Taxonomy" id="74031"/>
    <lineage>
        <taxon>Bacteria</taxon>
        <taxon>Pseudomonadati</taxon>
        <taxon>Pseudomonadota</taxon>
        <taxon>Alphaproteobacteria</taxon>
        <taxon>Rhodobacterales</taxon>
        <taxon>Roseobacteraceae</taxon>
        <taxon>Roseovarius</taxon>
    </lineage>
</organism>
<protein>
    <recommendedName>
        <fullName evidence="1">DUF427 domain-containing protein</fullName>
    </recommendedName>
</protein>
<dbReference type="InterPro" id="IPR038694">
    <property type="entry name" value="DUF427_sf"/>
</dbReference>
<dbReference type="PANTHER" id="PTHR34310">
    <property type="entry name" value="DUF427 DOMAIN PROTEIN (AFU_ORTHOLOGUE AFUA_3G02220)"/>
    <property type="match status" value="1"/>
</dbReference>
<dbReference type="PANTHER" id="PTHR34310:SF9">
    <property type="entry name" value="BLR5716 PROTEIN"/>
    <property type="match status" value="1"/>
</dbReference>
<name>A0A0L6D0A6_9RHOB</name>
<evidence type="ECO:0000259" key="1">
    <source>
        <dbReference type="Pfam" id="PF04248"/>
    </source>
</evidence>
<dbReference type="PATRIC" id="fig|74031.6.peg.267"/>
<keyword evidence="3" id="KW-1185">Reference proteome</keyword>
<gene>
    <name evidence="2" type="ORF">ROTO_02620</name>
</gene>
<feature type="domain" description="DUF427" evidence="1">
    <location>
        <begin position="15"/>
        <end position="105"/>
    </location>
</feature>
<reference evidence="3" key="1">
    <citation type="submission" date="2015-07" db="EMBL/GenBank/DDBJ databases">
        <title>Draft Genome Sequence of Roseovarius tolerans EL-164, a producer of N-Acylated Alanine Methyl Esters (NAMEs).</title>
        <authorList>
            <person name="Voget S."/>
            <person name="Bruns H."/>
            <person name="Wagner-Doebler I."/>
            <person name="Schulz S."/>
            <person name="Daniel R."/>
        </authorList>
    </citation>
    <scope>NUCLEOTIDE SEQUENCE [LARGE SCALE GENOMIC DNA]</scope>
    <source>
        <strain evidence="3">EL-164</strain>
    </source>
</reference>
<proteinExistence type="predicted"/>
<dbReference type="RefSeq" id="WP_050661220.1">
    <property type="nucleotide sequence ID" value="NZ_CP118494.1"/>
</dbReference>
<dbReference type="Pfam" id="PF04248">
    <property type="entry name" value="NTP_transf_9"/>
    <property type="match status" value="1"/>
</dbReference>
<accession>A0A0L6D0A6</accession>
<dbReference type="AlphaFoldDB" id="A0A0L6D0A6"/>
<dbReference type="InterPro" id="IPR007361">
    <property type="entry name" value="DUF427"/>
</dbReference>
<dbReference type="EMBL" id="LGVV01000002">
    <property type="protein sequence ID" value="KNX43133.1"/>
    <property type="molecule type" value="Genomic_DNA"/>
</dbReference>
<evidence type="ECO:0000313" key="2">
    <source>
        <dbReference type="EMBL" id="KNX43133.1"/>
    </source>
</evidence>
<dbReference type="STRING" id="74031.SAMN04488077_10842"/>
<comment type="caution">
    <text evidence="2">The sequence shown here is derived from an EMBL/GenBank/DDBJ whole genome shotgun (WGS) entry which is preliminary data.</text>
</comment>
<sequence length="114" mass="12811">MMPKITIRKATGTWTVRAGGAVLAESRNALELTEGDYPLVIYFPRDDIAMAFLDESEQTSHCPHKGDARYYSIVTKSQTLENAAWSYEDPKPEVAEIKDHVAFYSSDRVAVEQI</sequence>
<dbReference type="Proteomes" id="UP000037046">
    <property type="component" value="Unassembled WGS sequence"/>
</dbReference>